<dbReference type="SUPFAM" id="SSF90188">
    <property type="entry name" value="Somatomedin B domain"/>
    <property type="match status" value="1"/>
</dbReference>
<dbReference type="PROSITE" id="PS00524">
    <property type="entry name" value="SMB_1"/>
    <property type="match status" value="1"/>
</dbReference>
<dbReference type="InterPro" id="IPR000884">
    <property type="entry name" value="TSP1_rpt"/>
</dbReference>
<dbReference type="PANTHER" id="PTHR20920">
    <property type="entry name" value="RPE-SPONDIN"/>
    <property type="match status" value="1"/>
</dbReference>
<evidence type="ECO:0000256" key="2">
    <source>
        <dbReference type="ARBA" id="ARBA00023157"/>
    </source>
</evidence>
<dbReference type="Pfam" id="PF25031">
    <property type="entry name" value="SBSPON_C"/>
    <property type="match status" value="1"/>
</dbReference>
<evidence type="ECO:0000313" key="6">
    <source>
        <dbReference type="EMBL" id="KAF7495477.1"/>
    </source>
</evidence>
<dbReference type="InterPro" id="IPR001212">
    <property type="entry name" value="Somatomedin_B_dom"/>
</dbReference>
<proteinExistence type="predicted"/>
<dbReference type="EMBL" id="WVUK01000048">
    <property type="protein sequence ID" value="KAF7495477.1"/>
    <property type="molecule type" value="Genomic_DNA"/>
</dbReference>
<dbReference type="SUPFAM" id="SSF82895">
    <property type="entry name" value="TSP-1 type 1 repeat"/>
    <property type="match status" value="1"/>
</dbReference>
<evidence type="ECO:0000313" key="7">
    <source>
        <dbReference type="EnsemblMetazoa" id="KAF7495477.1"/>
    </source>
</evidence>
<protein>
    <submittedName>
        <fullName evidence="6">Somatomedin-B and thrombospondin type-1 domain-containing protein</fullName>
    </submittedName>
</protein>
<dbReference type="AlphaFoldDB" id="A0A834VFC1"/>
<evidence type="ECO:0000256" key="3">
    <source>
        <dbReference type="ARBA" id="ARBA00023180"/>
    </source>
</evidence>
<evidence type="ECO:0000259" key="5">
    <source>
        <dbReference type="PROSITE" id="PS50958"/>
    </source>
</evidence>
<accession>A0A834VFC1</accession>
<evidence type="ECO:0000256" key="1">
    <source>
        <dbReference type="ARBA" id="ARBA00022729"/>
    </source>
</evidence>
<dbReference type="EnsemblMetazoa" id="SSS_79s_mrna">
    <property type="protein sequence ID" value="KAF7495477.1"/>
    <property type="gene ID" value="SSS_79"/>
</dbReference>
<dbReference type="InterPro" id="IPR036024">
    <property type="entry name" value="Somatomedin_B-like_dom_sf"/>
</dbReference>
<dbReference type="InterPro" id="IPR056801">
    <property type="entry name" value="SBSPON_C"/>
</dbReference>
<dbReference type="InterPro" id="IPR044004">
    <property type="entry name" value="TSP1_spondin_dom"/>
</dbReference>
<dbReference type="Pfam" id="PF19028">
    <property type="entry name" value="TSP1_spondin"/>
    <property type="match status" value="1"/>
</dbReference>
<dbReference type="PROSITE" id="PS50958">
    <property type="entry name" value="SMB_2"/>
    <property type="match status" value="1"/>
</dbReference>
<dbReference type="PROSITE" id="PS50092">
    <property type="entry name" value="TSP1"/>
    <property type="match status" value="1"/>
</dbReference>
<dbReference type="OrthoDB" id="98591at2759"/>
<dbReference type="InterPro" id="IPR039942">
    <property type="entry name" value="SBSPO"/>
</dbReference>
<dbReference type="SMART" id="SM00209">
    <property type="entry name" value="TSP1"/>
    <property type="match status" value="1"/>
</dbReference>
<reference evidence="8" key="1">
    <citation type="journal article" date="2020" name="PLoS Negl. Trop. Dis.">
        <title>High-quality nuclear genome for Sarcoptes scabiei-A critical resource for a neglected parasite.</title>
        <authorList>
            <person name="Korhonen P.K."/>
            <person name="Gasser R.B."/>
            <person name="Ma G."/>
            <person name="Wang T."/>
            <person name="Stroehlein A.J."/>
            <person name="Young N.D."/>
            <person name="Ang C.S."/>
            <person name="Fernando D.D."/>
            <person name="Lu H.C."/>
            <person name="Taylor S."/>
            <person name="Reynolds S.L."/>
            <person name="Mofiz E."/>
            <person name="Najaraj S.H."/>
            <person name="Gowda H."/>
            <person name="Madugundu A."/>
            <person name="Renuse S."/>
            <person name="Holt D."/>
            <person name="Pandey A."/>
            <person name="Papenfuss A.T."/>
            <person name="Fischer K."/>
        </authorList>
    </citation>
    <scope>NUCLEOTIDE SEQUENCE [LARGE SCALE GENOMIC DNA]</scope>
</reference>
<feature type="chain" id="PRO_5038259523" evidence="4">
    <location>
        <begin position="31"/>
        <end position="339"/>
    </location>
</feature>
<keyword evidence="8" id="KW-1185">Reference proteome</keyword>
<dbReference type="Gene3D" id="4.10.410.20">
    <property type="match status" value="1"/>
</dbReference>
<name>A0A834VFC1_SARSC</name>
<keyword evidence="2" id="KW-1015">Disulfide bond</keyword>
<sequence length="339" mass="38287">MIEIFKHLLMYRFFSVALLVAILLSDLVSGNPRMQNRGEQLNRQIDPLQFGSCRTNSLCCSGRDSRCSVLMPMSTQSIQRRSSRDSISLFGNLLETSNAPLKECYCDGACITLGDCCADYKETCGVQDCIVSDWKPWSECDSQCGIGTMNRSRVIIQNAQNGGKECPELNQRRACQGQNCQVKDEEKLLREMAIILPSSFSTHRTVDETKDIRRNLRLNYPKDPLKDNINEYCVSFEIIKSQKSCEILQDNNFASKLQPGSQICVYCQEAAMRSHLGYRCTGHGIDTKPTRWSIFNQDGCHGKWIRLEKQSVNKGRCFCSKSKINSTLGIGSEADFIFV</sequence>
<dbReference type="PANTHER" id="PTHR20920:SF5">
    <property type="entry name" value="SMB DOMAIN-CONTAINING PROTEIN"/>
    <property type="match status" value="1"/>
</dbReference>
<reference evidence="6" key="2">
    <citation type="submission" date="2020-01" db="EMBL/GenBank/DDBJ databases">
        <authorList>
            <person name="Korhonen P.K.K."/>
            <person name="Guangxu M.G."/>
            <person name="Wang T.W."/>
            <person name="Stroehlein A.J.S."/>
            <person name="Young N.D."/>
            <person name="Ang C.-S.A."/>
            <person name="Fernando D.W.F."/>
            <person name="Lu H.L."/>
            <person name="Taylor S.T."/>
            <person name="Ehtesham M.E.M."/>
            <person name="Najaraj S.H.N."/>
            <person name="Harsha G.H.G."/>
            <person name="Madugundu A.M."/>
            <person name="Renuse S.R."/>
            <person name="Holt D.H."/>
            <person name="Pandey A.P."/>
            <person name="Papenfuss A.P."/>
            <person name="Gasser R.B.G."/>
            <person name="Fischer K.F."/>
        </authorList>
    </citation>
    <scope>NUCLEOTIDE SEQUENCE</scope>
    <source>
        <strain evidence="6">SSS_KF_BRIS2020</strain>
    </source>
</reference>
<gene>
    <name evidence="6" type="primary">SSS_79g</name>
    <name evidence="6" type="ORF">SSS_79</name>
</gene>
<dbReference type="OMA" id="TRDCCED"/>
<evidence type="ECO:0000256" key="4">
    <source>
        <dbReference type="SAM" id="SignalP"/>
    </source>
</evidence>
<dbReference type="InterPro" id="IPR036383">
    <property type="entry name" value="TSP1_rpt_sf"/>
</dbReference>
<dbReference type="Gene3D" id="2.20.100.10">
    <property type="entry name" value="Thrombospondin type-1 (TSP1) repeat"/>
    <property type="match status" value="1"/>
</dbReference>
<keyword evidence="1 4" id="KW-0732">Signal</keyword>
<dbReference type="FunFam" id="2.20.100.10:FF:000019">
    <property type="entry name" value="Thrombospondin type 1 domain containing 7A"/>
    <property type="match status" value="1"/>
</dbReference>
<dbReference type="Proteomes" id="UP000070412">
    <property type="component" value="Unassembled WGS sequence"/>
</dbReference>
<feature type="signal peptide" evidence="4">
    <location>
        <begin position="1"/>
        <end position="30"/>
    </location>
</feature>
<reference evidence="7" key="3">
    <citation type="submission" date="2022-06" db="UniProtKB">
        <authorList>
            <consortium name="EnsemblMetazoa"/>
        </authorList>
    </citation>
    <scope>IDENTIFICATION</scope>
</reference>
<feature type="domain" description="SMB" evidence="5">
    <location>
        <begin position="85"/>
        <end position="129"/>
    </location>
</feature>
<dbReference type="Pfam" id="PF01033">
    <property type="entry name" value="Somatomedin_B"/>
    <property type="match status" value="1"/>
</dbReference>
<keyword evidence="3" id="KW-0325">Glycoprotein</keyword>
<organism evidence="6">
    <name type="scientific">Sarcoptes scabiei</name>
    <name type="common">Itch mite</name>
    <name type="synonym">Acarus scabiei</name>
    <dbReference type="NCBI Taxonomy" id="52283"/>
    <lineage>
        <taxon>Eukaryota</taxon>
        <taxon>Metazoa</taxon>
        <taxon>Ecdysozoa</taxon>
        <taxon>Arthropoda</taxon>
        <taxon>Chelicerata</taxon>
        <taxon>Arachnida</taxon>
        <taxon>Acari</taxon>
        <taxon>Acariformes</taxon>
        <taxon>Sarcoptiformes</taxon>
        <taxon>Astigmata</taxon>
        <taxon>Psoroptidia</taxon>
        <taxon>Sarcoptoidea</taxon>
        <taxon>Sarcoptidae</taxon>
        <taxon>Sarcoptinae</taxon>
        <taxon>Sarcoptes</taxon>
    </lineage>
</organism>
<evidence type="ECO:0000313" key="8">
    <source>
        <dbReference type="Proteomes" id="UP000070412"/>
    </source>
</evidence>